<evidence type="ECO:0000313" key="2">
    <source>
        <dbReference type="Proteomes" id="UP000011131"/>
    </source>
</evidence>
<dbReference type="EMBL" id="CP004025">
    <property type="protein sequence ID" value="AGC43412.1"/>
    <property type="molecule type" value="Genomic_DNA"/>
</dbReference>
<dbReference type="RefSeq" id="WP_015347674.1">
    <property type="nucleotide sequence ID" value="NC_020126.1"/>
</dbReference>
<dbReference type="PATRIC" id="fig|1278073.3.peg.2121"/>
<accession>L7U770</accession>
<dbReference type="HOGENOM" id="CLU_1426607_0_0_7"/>
<proteinExistence type="predicted"/>
<dbReference type="OrthoDB" id="5524874at2"/>
<dbReference type="STRING" id="1278073.MYSTI_02083"/>
<protein>
    <recommendedName>
        <fullName evidence="3">Lipoprotein</fullName>
    </recommendedName>
</protein>
<evidence type="ECO:0008006" key="3">
    <source>
        <dbReference type="Google" id="ProtNLM"/>
    </source>
</evidence>
<sequence>MSVRPVLILRLLGLALALLTTGCLLLGSSVSGDTKTDTAQTPLSPSEPVYRHRVKLYVGPKKRSDSVRVYDASLSIELSAIRWKPPTGQGAPVLPWFRVRILDEADGRLVHEQTYVFEDPRGADTLHRGGGTYYMDVTPRDSPPRFEATYLIEFERQGPPSEGPIDVTWRLGASGMAHGGEHLLVSLSYP</sequence>
<gene>
    <name evidence="1" type="ordered locus">MYSTI_02083</name>
</gene>
<evidence type="ECO:0000313" key="1">
    <source>
        <dbReference type="EMBL" id="AGC43412.1"/>
    </source>
</evidence>
<dbReference type="KEGG" id="msd:MYSTI_02083"/>
<dbReference type="AlphaFoldDB" id="L7U770"/>
<name>L7U770_MYXSD</name>
<dbReference type="Proteomes" id="UP000011131">
    <property type="component" value="Chromosome"/>
</dbReference>
<organism evidence="1 2">
    <name type="scientific">Myxococcus stipitatus (strain DSM 14675 / JCM 12634 / Mx s8)</name>
    <dbReference type="NCBI Taxonomy" id="1278073"/>
    <lineage>
        <taxon>Bacteria</taxon>
        <taxon>Pseudomonadati</taxon>
        <taxon>Myxococcota</taxon>
        <taxon>Myxococcia</taxon>
        <taxon>Myxococcales</taxon>
        <taxon>Cystobacterineae</taxon>
        <taxon>Myxococcaceae</taxon>
        <taxon>Myxococcus</taxon>
    </lineage>
</organism>
<keyword evidence="2" id="KW-1185">Reference proteome</keyword>
<reference evidence="1 2" key="1">
    <citation type="journal article" date="2013" name="Genome Announc.">
        <title>Complete genome sequence of Myxococcus stipitatus strain DSM 14675, a fruiting myxobacterium.</title>
        <authorList>
            <person name="Huntley S."/>
            <person name="Kneip S."/>
            <person name="Treuner-Lange A."/>
            <person name="Sogaard-Andersen L."/>
        </authorList>
    </citation>
    <scope>NUCLEOTIDE SEQUENCE [LARGE SCALE GENOMIC DNA]</scope>
    <source>
        <strain evidence="2">DSM 14675 / JCM 12634 / Mx s8</strain>
    </source>
</reference>
<dbReference type="PROSITE" id="PS51257">
    <property type="entry name" value="PROKAR_LIPOPROTEIN"/>
    <property type="match status" value="1"/>
</dbReference>